<evidence type="ECO:0000259" key="2">
    <source>
        <dbReference type="Pfam" id="PF03781"/>
    </source>
</evidence>
<dbReference type="AlphaFoldDB" id="A0A1F6D7H9"/>
<feature type="region of interest" description="Disordered" evidence="1">
    <location>
        <begin position="25"/>
        <end position="46"/>
    </location>
</feature>
<feature type="region of interest" description="Disordered" evidence="1">
    <location>
        <begin position="216"/>
        <end position="261"/>
    </location>
</feature>
<dbReference type="PANTHER" id="PTHR23150:SF19">
    <property type="entry name" value="FORMYLGLYCINE-GENERATING ENZYME"/>
    <property type="match status" value="1"/>
</dbReference>
<proteinExistence type="predicted"/>
<dbReference type="EMBL" id="MFKF01000002">
    <property type="protein sequence ID" value="OGG57287.1"/>
    <property type="molecule type" value="Genomic_DNA"/>
</dbReference>
<organism evidence="3 4">
    <name type="scientific">Handelsmanbacteria sp. (strain RIFCSPLOWO2_12_FULL_64_10)</name>
    <dbReference type="NCBI Taxonomy" id="1817868"/>
    <lineage>
        <taxon>Bacteria</taxon>
        <taxon>Candidatus Handelsmaniibacteriota</taxon>
    </lineage>
</organism>
<comment type="caution">
    <text evidence="3">The sequence shown here is derived from an EMBL/GenBank/DDBJ whole genome shotgun (WGS) entry which is preliminary data.</text>
</comment>
<dbReference type="Proteomes" id="UP000178606">
    <property type="component" value="Unassembled WGS sequence"/>
</dbReference>
<name>A0A1F6D7H9_HANXR</name>
<dbReference type="Pfam" id="PF03781">
    <property type="entry name" value="FGE-sulfatase"/>
    <property type="match status" value="1"/>
</dbReference>
<evidence type="ECO:0000256" key="1">
    <source>
        <dbReference type="SAM" id="MobiDB-lite"/>
    </source>
</evidence>
<feature type="compositionally biased region" description="Pro residues" evidence="1">
    <location>
        <begin position="31"/>
        <end position="43"/>
    </location>
</feature>
<evidence type="ECO:0000313" key="4">
    <source>
        <dbReference type="Proteomes" id="UP000178606"/>
    </source>
</evidence>
<feature type="domain" description="Sulfatase-modifying factor enzyme-like" evidence="2">
    <location>
        <begin position="46"/>
        <end position="271"/>
    </location>
</feature>
<dbReference type="InterPro" id="IPR016187">
    <property type="entry name" value="CTDL_fold"/>
</dbReference>
<protein>
    <recommendedName>
        <fullName evidence="2">Sulfatase-modifying factor enzyme-like domain-containing protein</fullName>
    </recommendedName>
</protein>
<reference evidence="3 4" key="1">
    <citation type="journal article" date="2016" name="Nat. Commun.">
        <title>Thousands of microbial genomes shed light on interconnected biogeochemical processes in an aquifer system.</title>
        <authorList>
            <person name="Anantharaman K."/>
            <person name="Brown C.T."/>
            <person name="Hug L.A."/>
            <person name="Sharon I."/>
            <person name="Castelle C.J."/>
            <person name="Probst A.J."/>
            <person name="Thomas B.C."/>
            <person name="Singh A."/>
            <person name="Wilkins M.J."/>
            <person name="Karaoz U."/>
            <person name="Brodie E.L."/>
            <person name="Williams K.H."/>
            <person name="Hubbard S.S."/>
            <person name="Banfield J.F."/>
        </authorList>
    </citation>
    <scope>NUCLEOTIDE SEQUENCE [LARGE SCALE GENOMIC DNA]</scope>
    <source>
        <strain evidence="4">RIFCSPLOWO2_12_FULL_64_10</strain>
    </source>
</reference>
<sequence>MRHVFWTLIALPLLFALTLRGQTEERRAAPKPAPWRPSTPPQPDAEGYVGIRGGGFLMGGDYDGEKPIHLVSASGFRLMDHEVTNAEYFRFVRATGRRSPAHWKEDWFWMAEFGDHPAVHVAWEDAEAYCRWRGGRLPTEAEWEYACRGGLTQAQYPWGDEEPDESRANFDNVHATPYRTRPVRSYPPNAYGLYDMAGNVYEWVRDWYDKDYYTVSPSENPQGPETGAIHVRRGGQWRSPPSSLRCARRYGGDPSARDDGSEAYFGFRCAK</sequence>
<dbReference type="Gene3D" id="3.90.1580.10">
    <property type="entry name" value="paralog of FGE (formylglycine-generating enzyme)"/>
    <property type="match status" value="1"/>
</dbReference>
<dbReference type="InterPro" id="IPR005532">
    <property type="entry name" value="SUMF_dom"/>
</dbReference>
<dbReference type="SUPFAM" id="SSF56436">
    <property type="entry name" value="C-type lectin-like"/>
    <property type="match status" value="1"/>
</dbReference>
<evidence type="ECO:0000313" key="3">
    <source>
        <dbReference type="EMBL" id="OGG57287.1"/>
    </source>
</evidence>
<accession>A0A1F6D7H9</accession>
<gene>
    <name evidence="3" type="ORF">A3F84_02195</name>
</gene>
<dbReference type="InterPro" id="IPR042095">
    <property type="entry name" value="SUMF_sf"/>
</dbReference>
<dbReference type="GO" id="GO:0120147">
    <property type="term" value="F:formylglycine-generating oxidase activity"/>
    <property type="evidence" value="ECO:0007669"/>
    <property type="project" value="TreeGrafter"/>
</dbReference>
<dbReference type="InterPro" id="IPR051043">
    <property type="entry name" value="Sulfatase_Mod_Factor_Kinase"/>
</dbReference>
<dbReference type="PANTHER" id="PTHR23150">
    <property type="entry name" value="SULFATASE MODIFYING FACTOR 1, 2"/>
    <property type="match status" value="1"/>
</dbReference>